<dbReference type="AlphaFoldDB" id="A0A9D9NDS2"/>
<name>A0A9D9NDS2_9SPIO</name>
<dbReference type="Pfam" id="PF02583">
    <property type="entry name" value="Trns_repr_metal"/>
    <property type="match status" value="1"/>
</dbReference>
<proteinExistence type="inferred from homology"/>
<dbReference type="InterPro" id="IPR003735">
    <property type="entry name" value="Metal_Tscrpt_repr"/>
</dbReference>
<organism evidence="2 3">
    <name type="scientific">Candidatus Ornithospirochaeta stercoravium</name>
    <dbReference type="NCBI Taxonomy" id="2840897"/>
    <lineage>
        <taxon>Bacteria</taxon>
        <taxon>Pseudomonadati</taxon>
        <taxon>Spirochaetota</taxon>
        <taxon>Spirochaetia</taxon>
        <taxon>Spirochaetales</taxon>
        <taxon>Spirochaetaceae</taxon>
        <taxon>Spirochaetaceae incertae sedis</taxon>
        <taxon>Candidatus Ornithospirochaeta</taxon>
    </lineage>
</organism>
<feature type="non-terminal residue" evidence="2">
    <location>
        <position position="82"/>
    </location>
</feature>
<dbReference type="Gene3D" id="1.20.58.1000">
    <property type="entry name" value="Metal-sensitive repressor, helix protomer"/>
    <property type="match status" value="1"/>
</dbReference>
<accession>A0A9D9NDS2</accession>
<dbReference type="GO" id="GO:0046872">
    <property type="term" value="F:metal ion binding"/>
    <property type="evidence" value="ECO:0007669"/>
    <property type="project" value="InterPro"/>
</dbReference>
<gene>
    <name evidence="2" type="ORF">IAA72_08390</name>
</gene>
<dbReference type="PANTHER" id="PTHR33677">
    <property type="entry name" value="TRANSCRIPTIONAL REPRESSOR FRMR-RELATED"/>
    <property type="match status" value="1"/>
</dbReference>
<evidence type="ECO:0000256" key="1">
    <source>
        <dbReference type="ARBA" id="ARBA00005260"/>
    </source>
</evidence>
<reference evidence="2" key="1">
    <citation type="submission" date="2020-10" db="EMBL/GenBank/DDBJ databases">
        <authorList>
            <person name="Gilroy R."/>
        </authorList>
    </citation>
    <scope>NUCLEOTIDE SEQUENCE</scope>
    <source>
        <strain evidence="2">14700</strain>
    </source>
</reference>
<protein>
    <submittedName>
        <fullName evidence="2">Metal-sensing transcriptional repressor</fullName>
    </submittedName>
</protein>
<evidence type="ECO:0000313" key="3">
    <source>
        <dbReference type="Proteomes" id="UP000810292"/>
    </source>
</evidence>
<comment type="similarity">
    <text evidence="1">Belongs to the FrmR/RcnR family.</text>
</comment>
<dbReference type="Proteomes" id="UP000810292">
    <property type="component" value="Unassembled WGS sequence"/>
</dbReference>
<dbReference type="GO" id="GO:0003677">
    <property type="term" value="F:DNA binding"/>
    <property type="evidence" value="ECO:0007669"/>
    <property type="project" value="InterPro"/>
</dbReference>
<reference evidence="2" key="2">
    <citation type="journal article" date="2021" name="PeerJ">
        <title>Extensive microbial diversity within the chicken gut microbiome revealed by metagenomics and culture.</title>
        <authorList>
            <person name="Gilroy R."/>
            <person name="Ravi A."/>
            <person name="Getino M."/>
            <person name="Pursley I."/>
            <person name="Horton D.L."/>
            <person name="Alikhan N.F."/>
            <person name="Baker D."/>
            <person name="Gharbi K."/>
            <person name="Hall N."/>
            <person name="Watson M."/>
            <person name="Adriaenssens E.M."/>
            <person name="Foster-Nyarko E."/>
            <person name="Jarju S."/>
            <person name="Secka A."/>
            <person name="Antonio M."/>
            <person name="Oren A."/>
            <person name="Chaudhuri R.R."/>
            <person name="La Ragione R."/>
            <person name="Hildebrand F."/>
            <person name="Pallen M.J."/>
        </authorList>
    </citation>
    <scope>NUCLEOTIDE SEQUENCE</scope>
    <source>
        <strain evidence="2">14700</strain>
    </source>
</reference>
<comment type="caution">
    <text evidence="2">The sequence shown here is derived from an EMBL/GenBank/DDBJ whole genome shotgun (WGS) entry which is preliminary data.</text>
</comment>
<dbReference type="EMBL" id="JADIMF010000141">
    <property type="protein sequence ID" value="MBO8469786.1"/>
    <property type="molecule type" value="Genomic_DNA"/>
</dbReference>
<dbReference type="GO" id="GO:0045892">
    <property type="term" value="P:negative regulation of DNA-templated transcription"/>
    <property type="evidence" value="ECO:0007669"/>
    <property type="project" value="UniProtKB-ARBA"/>
</dbReference>
<evidence type="ECO:0000313" key="2">
    <source>
        <dbReference type="EMBL" id="MBO8469786.1"/>
    </source>
</evidence>
<dbReference type="InterPro" id="IPR038390">
    <property type="entry name" value="Metal_Tscrpt_repr_sf"/>
</dbReference>
<sequence>MKADRNSVTRKINIVRGQLEGIQKMIDEDRYCVTIADQILASSALLKKAAQEVLEAHIRSCVRDALQTDEPNEKIEEALAVL</sequence>